<keyword evidence="2" id="KW-0521">NADP</keyword>
<dbReference type="Gene3D" id="3.90.25.10">
    <property type="entry name" value="UDP-galactose 4-epimerase, domain 1"/>
    <property type="match status" value="1"/>
</dbReference>
<dbReference type="InterPro" id="IPR008030">
    <property type="entry name" value="NmrA-like"/>
</dbReference>
<evidence type="ECO:0000256" key="3">
    <source>
        <dbReference type="SAM" id="MobiDB-lite"/>
    </source>
</evidence>
<dbReference type="Gene3D" id="3.40.50.720">
    <property type="entry name" value="NAD(P)-binding Rossmann-like Domain"/>
    <property type="match status" value="1"/>
</dbReference>
<evidence type="ECO:0000259" key="4">
    <source>
        <dbReference type="Pfam" id="PF05368"/>
    </source>
</evidence>
<comment type="similarity">
    <text evidence="1">Belongs to the NmrA-type oxidoreductase family.</text>
</comment>
<dbReference type="InterPro" id="IPR036291">
    <property type="entry name" value="NAD(P)-bd_dom_sf"/>
</dbReference>
<feature type="compositionally biased region" description="Polar residues" evidence="3">
    <location>
        <begin position="1"/>
        <end position="19"/>
    </location>
</feature>
<reference evidence="5 6" key="1">
    <citation type="submission" date="2020-07" db="EMBL/GenBank/DDBJ databases">
        <title>Sequencing the genomes of 1000 actinobacteria strains.</title>
        <authorList>
            <person name="Klenk H.-P."/>
        </authorList>
    </citation>
    <scope>NUCLEOTIDE SEQUENCE [LARGE SCALE GENOMIC DNA]</scope>
    <source>
        <strain evidence="5 6">DSM 45763</strain>
    </source>
</reference>
<evidence type="ECO:0000256" key="1">
    <source>
        <dbReference type="ARBA" id="ARBA00006328"/>
    </source>
</evidence>
<keyword evidence="6" id="KW-1185">Reference proteome</keyword>
<dbReference type="PANTHER" id="PTHR42748:SF7">
    <property type="entry name" value="NMRA LIKE REDOX SENSOR 1-RELATED"/>
    <property type="match status" value="1"/>
</dbReference>
<dbReference type="Proteomes" id="UP000576393">
    <property type="component" value="Unassembled WGS sequence"/>
</dbReference>
<organism evidence="5 6">
    <name type="scientific">Streptosporangium sandarakinum</name>
    <dbReference type="NCBI Taxonomy" id="1260955"/>
    <lineage>
        <taxon>Bacteria</taxon>
        <taxon>Bacillati</taxon>
        <taxon>Actinomycetota</taxon>
        <taxon>Actinomycetes</taxon>
        <taxon>Streptosporangiales</taxon>
        <taxon>Streptosporangiaceae</taxon>
        <taxon>Streptosporangium</taxon>
    </lineage>
</organism>
<gene>
    <name evidence="5" type="ORF">HDA43_001284</name>
</gene>
<evidence type="ECO:0000313" key="6">
    <source>
        <dbReference type="Proteomes" id="UP000576393"/>
    </source>
</evidence>
<name>A0A852UZZ0_9ACTN</name>
<feature type="domain" description="NmrA-like" evidence="4">
    <location>
        <begin position="22"/>
        <end position="250"/>
    </location>
</feature>
<dbReference type="SUPFAM" id="SSF51735">
    <property type="entry name" value="NAD(P)-binding Rossmann-fold domains"/>
    <property type="match status" value="1"/>
</dbReference>
<dbReference type="Pfam" id="PF05368">
    <property type="entry name" value="NmrA"/>
    <property type="match status" value="1"/>
</dbReference>
<dbReference type="InterPro" id="IPR051164">
    <property type="entry name" value="NmrA-like_oxidored"/>
</dbReference>
<dbReference type="EMBL" id="JACCCO010000001">
    <property type="protein sequence ID" value="NYF39125.1"/>
    <property type="molecule type" value="Genomic_DNA"/>
</dbReference>
<protein>
    <submittedName>
        <fullName evidence="5">Uncharacterized protein YbjT (DUF2867 family)</fullName>
    </submittedName>
</protein>
<evidence type="ECO:0000313" key="5">
    <source>
        <dbReference type="EMBL" id="NYF39125.1"/>
    </source>
</evidence>
<dbReference type="PANTHER" id="PTHR42748">
    <property type="entry name" value="NITROGEN METABOLITE REPRESSION PROTEIN NMRA FAMILY MEMBER"/>
    <property type="match status" value="1"/>
</dbReference>
<accession>A0A852UZZ0</accession>
<sequence length="315" mass="33783">MRQPQFTTSRKAPSVNTAGNPILVTGATGRQGGATAARLLAAGRPVRALVRDPDSPAARTLRAQGAELHTGNLDDPGSLAAAAAGVHGIFAVTPDDDDVEREIRRGRDLADVAAAAGVSHFVFASVGGADRGTGIPYWESKWQIEQHIRALGLPATILRPVRFMENHTIPGLPLGGIVDGELRHLFDPETPVQLIAATDIGALACLAFTRPQEYLGQAIEIAGDELTPNRTVELISRSLGREITYRQVSIDGTGLGPETQRAFTDERGLWRADIAALRERHPGLLDFQTWLEHGGTEQIRALFQDSPGRVSKDHA</sequence>
<dbReference type="CDD" id="cd05251">
    <property type="entry name" value="NmrA_like_SDR_a"/>
    <property type="match status" value="1"/>
</dbReference>
<comment type="caution">
    <text evidence="5">The sequence shown here is derived from an EMBL/GenBank/DDBJ whole genome shotgun (WGS) entry which is preliminary data.</text>
</comment>
<dbReference type="AlphaFoldDB" id="A0A852UZZ0"/>
<proteinExistence type="inferred from homology"/>
<evidence type="ECO:0000256" key="2">
    <source>
        <dbReference type="ARBA" id="ARBA00022857"/>
    </source>
</evidence>
<feature type="region of interest" description="Disordered" evidence="3">
    <location>
        <begin position="1"/>
        <end position="21"/>
    </location>
</feature>